<proteinExistence type="predicted"/>
<accession>A0A6L9XZA6</accession>
<gene>
    <name evidence="1" type="ORF">G3T36_12780</name>
</gene>
<keyword evidence="2" id="KW-1185">Reference proteome</keyword>
<protein>
    <submittedName>
        <fullName evidence="1">Uncharacterized protein</fullName>
    </submittedName>
</protein>
<name>A0A6L9XZA6_9MICO</name>
<dbReference type="EMBL" id="JAAGWY010000002">
    <property type="protein sequence ID" value="NEN06741.1"/>
    <property type="molecule type" value="Genomic_DNA"/>
</dbReference>
<organism evidence="1 2">
    <name type="scientific">Leifsonia tongyongensis</name>
    <dbReference type="NCBI Taxonomy" id="1268043"/>
    <lineage>
        <taxon>Bacteria</taxon>
        <taxon>Bacillati</taxon>
        <taxon>Actinomycetota</taxon>
        <taxon>Actinomycetes</taxon>
        <taxon>Micrococcales</taxon>
        <taxon>Microbacteriaceae</taxon>
        <taxon>Leifsonia</taxon>
    </lineage>
</organism>
<dbReference type="AlphaFoldDB" id="A0A6L9XZA6"/>
<dbReference type="RefSeq" id="WP_163290122.1">
    <property type="nucleotide sequence ID" value="NZ_JAAGWY010000002.1"/>
</dbReference>
<evidence type="ECO:0000313" key="2">
    <source>
        <dbReference type="Proteomes" id="UP000474967"/>
    </source>
</evidence>
<reference evidence="1 2" key="1">
    <citation type="journal article" date="2014" name="J. Microbiol.">
        <title>Diaminobutyricibacter tongyongensis gen. nov., sp. nov. and Homoserinibacter gongjuensis gen. nov., sp. nov. belong to the family Microbacteriaceae.</title>
        <authorList>
            <person name="Kim S.J."/>
            <person name="Ahn J.H."/>
            <person name="Weon H.Y."/>
            <person name="Hamada M."/>
            <person name="Suzuki K."/>
            <person name="Kwon S.W."/>
        </authorList>
    </citation>
    <scope>NUCLEOTIDE SEQUENCE [LARGE SCALE GENOMIC DNA]</scope>
    <source>
        <strain evidence="1 2">NBRC 108724</strain>
    </source>
</reference>
<dbReference type="Proteomes" id="UP000474967">
    <property type="component" value="Unassembled WGS sequence"/>
</dbReference>
<evidence type="ECO:0000313" key="1">
    <source>
        <dbReference type="EMBL" id="NEN06741.1"/>
    </source>
</evidence>
<sequence>MNRARPRVGRNVTVATLAGIATRNVIDVHLVDTYIVRVDSQGDARWSLGVAEVP</sequence>
<comment type="caution">
    <text evidence="1">The sequence shown here is derived from an EMBL/GenBank/DDBJ whole genome shotgun (WGS) entry which is preliminary data.</text>
</comment>